<sequence length="162" mass="18620">MASEFFFKERHFGGEEIKQRREKGRAGEWQFEEKRKQESRRAGRERRADFLTSYEHQTFVQLSWSVSFIGDLLSLILFLSSVGPSAAISVTSHPCDLLMNRNQTRVKNQPHAAPEPPPMNPGQTSAARGQRSRSDKSLRPRGWRLFEVRQLTSLNYRKGGGK</sequence>
<organism evidence="2 3">
    <name type="scientific">Xyrichtys novacula</name>
    <name type="common">Pearly razorfish</name>
    <name type="synonym">Hemipteronotus novacula</name>
    <dbReference type="NCBI Taxonomy" id="13765"/>
    <lineage>
        <taxon>Eukaryota</taxon>
        <taxon>Metazoa</taxon>
        <taxon>Chordata</taxon>
        <taxon>Craniata</taxon>
        <taxon>Vertebrata</taxon>
        <taxon>Euteleostomi</taxon>
        <taxon>Actinopterygii</taxon>
        <taxon>Neopterygii</taxon>
        <taxon>Teleostei</taxon>
        <taxon>Neoteleostei</taxon>
        <taxon>Acanthomorphata</taxon>
        <taxon>Eupercaria</taxon>
        <taxon>Labriformes</taxon>
        <taxon>Labridae</taxon>
        <taxon>Xyrichtys</taxon>
    </lineage>
</organism>
<feature type="region of interest" description="Disordered" evidence="1">
    <location>
        <begin position="17"/>
        <end position="46"/>
    </location>
</feature>
<evidence type="ECO:0000313" key="2">
    <source>
        <dbReference type="EMBL" id="CAJ1059268.1"/>
    </source>
</evidence>
<feature type="region of interest" description="Disordered" evidence="1">
    <location>
        <begin position="107"/>
        <end position="141"/>
    </location>
</feature>
<reference evidence="2" key="1">
    <citation type="submission" date="2023-08" db="EMBL/GenBank/DDBJ databases">
        <authorList>
            <person name="Alioto T."/>
            <person name="Alioto T."/>
            <person name="Gomez Garrido J."/>
        </authorList>
    </citation>
    <scope>NUCLEOTIDE SEQUENCE</scope>
</reference>
<protein>
    <submittedName>
        <fullName evidence="2">Uncharacterized protein</fullName>
    </submittedName>
</protein>
<dbReference type="EMBL" id="OY660869">
    <property type="protein sequence ID" value="CAJ1059268.1"/>
    <property type="molecule type" value="Genomic_DNA"/>
</dbReference>
<feature type="compositionally biased region" description="Basic and acidic residues" evidence="1">
    <location>
        <begin position="31"/>
        <end position="46"/>
    </location>
</feature>
<name>A0AAV1FDZ8_XYRNO</name>
<dbReference type="Proteomes" id="UP001178508">
    <property type="component" value="Chromosome 6"/>
</dbReference>
<accession>A0AAV1FDZ8</accession>
<evidence type="ECO:0000256" key="1">
    <source>
        <dbReference type="SAM" id="MobiDB-lite"/>
    </source>
</evidence>
<proteinExistence type="predicted"/>
<dbReference type="AlphaFoldDB" id="A0AAV1FDZ8"/>
<evidence type="ECO:0000313" key="3">
    <source>
        <dbReference type="Proteomes" id="UP001178508"/>
    </source>
</evidence>
<keyword evidence="3" id="KW-1185">Reference proteome</keyword>
<gene>
    <name evidence="2" type="ORF">XNOV1_A021478</name>
</gene>